<dbReference type="GO" id="GO:0046872">
    <property type="term" value="F:metal ion binding"/>
    <property type="evidence" value="ECO:0007669"/>
    <property type="project" value="UniProtKB-KW"/>
</dbReference>
<feature type="non-terminal residue" evidence="4">
    <location>
        <position position="1"/>
    </location>
</feature>
<dbReference type="Gene3D" id="1.20.1440.100">
    <property type="entry name" value="SG protein - dephosphorylation function"/>
    <property type="match status" value="1"/>
</dbReference>
<dbReference type="SUPFAM" id="SSF56784">
    <property type="entry name" value="HAD-like"/>
    <property type="match status" value="1"/>
</dbReference>
<feature type="non-terminal residue" evidence="4">
    <location>
        <position position="200"/>
    </location>
</feature>
<keyword evidence="2" id="KW-0378">Hydrolase</keyword>
<organism evidence="4">
    <name type="scientific">marine metagenome</name>
    <dbReference type="NCBI Taxonomy" id="408172"/>
    <lineage>
        <taxon>unclassified sequences</taxon>
        <taxon>metagenomes</taxon>
        <taxon>ecological metagenomes</taxon>
    </lineage>
</organism>
<dbReference type="PANTHER" id="PTHR43344">
    <property type="entry name" value="PHOSPHOSERINE PHOSPHATASE"/>
    <property type="match status" value="1"/>
</dbReference>
<evidence type="ECO:0008006" key="5">
    <source>
        <dbReference type="Google" id="ProtNLM"/>
    </source>
</evidence>
<dbReference type="InterPro" id="IPR036412">
    <property type="entry name" value="HAD-like_sf"/>
</dbReference>
<dbReference type="AlphaFoldDB" id="A0A382DCX5"/>
<keyword evidence="3" id="KW-0460">Magnesium</keyword>
<dbReference type="Gene3D" id="3.40.50.1000">
    <property type="entry name" value="HAD superfamily/HAD-like"/>
    <property type="match status" value="1"/>
</dbReference>
<dbReference type="PANTHER" id="PTHR43344:SF13">
    <property type="entry name" value="PHOSPHATASE RV3661-RELATED"/>
    <property type="match status" value="1"/>
</dbReference>
<evidence type="ECO:0000256" key="1">
    <source>
        <dbReference type="ARBA" id="ARBA00022723"/>
    </source>
</evidence>
<evidence type="ECO:0000256" key="3">
    <source>
        <dbReference type="ARBA" id="ARBA00022842"/>
    </source>
</evidence>
<proteinExistence type="predicted"/>
<dbReference type="NCBIfam" id="TIGR01488">
    <property type="entry name" value="HAD-SF-IB"/>
    <property type="match status" value="1"/>
</dbReference>
<dbReference type="GO" id="GO:0016787">
    <property type="term" value="F:hydrolase activity"/>
    <property type="evidence" value="ECO:0007669"/>
    <property type="project" value="UniProtKB-KW"/>
</dbReference>
<keyword evidence="1" id="KW-0479">Metal-binding</keyword>
<evidence type="ECO:0000256" key="2">
    <source>
        <dbReference type="ARBA" id="ARBA00022801"/>
    </source>
</evidence>
<protein>
    <recommendedName>
        <fullName evidence="5">HAD-IB family hydrolase</fullName>
    </recommendedName>
</protein>
<dbReference type="InterPro" id="IPR023214">
    <property type="entry name" value="HAD_sf"/>
</dbReference>
<name>A0A382DCX5_9ZZZZ</name>
<dbReference type="InterPro" id="IPR050582">
    <property type="entry name" value="HAD-like_SerB"/>
</dbReference>
<evidence type="ECO:0000313" key="4">
    <source>
        <dbReference type="EMBL" id="SVB35507.1"/>
    </source>
</evidence>
<dbReference type="InterPro" id="IPR006385">
    <property type="entry name" value="HAD_hydro_SerB1"/>
</dbReference>
<dbReference type="NCBIfam" id="TIGR01490">
    <property type="entry name" value="HAD-SF-IB-hyp1"/>
    <property type="match status" value="1"/>
</dbReference>
<dbReference type="EMBL" id="UINC01038458">
    <property type="protein sequence ID" value="SVB35507.1"/>
    <property type="molecule type" value="Genomic_DNA"/>
</dbReference>
<accession>A0A382DCX5</accession>
<reference evidence="4" key="1">
    <citation type="submission" date="2018-05" db="EMBL/GenBank/DDBJ databases">
        <authorList>
            <person name="Lanie J.A."/>
            <person name="Ng W.-L."/>
            <person name="Kazmierczak K.M."/>
            <person name="Andrzejewski T.M."/>
            <person name="Davidsen T.M."/>
            <person name="Wayne K.J."/>
            <person name="Tettelin H."/>
            <person name="Glass J.I."/>
            <person name="Rusch D."/>
            <person name="Podicherti R."/>
            <person name="Tsui H.-C.T."/>
            <person name="Winkler M.E."/>
        </authorList>
    </citation>
    <scope>NUCLEOTIDE SEQUENCE</scope>
</reference>
<gene>
    <name evidence="4" type="ORF">METZ01_LOCUS188361</name>
</gene>
<sequence length="200" mass="22766">DLDNTILKGDSDYSMINYLIENNFLGKSAEKRNEKFMNEYINGKLDMSEYAKFTLSAYVGKTQQEIDEIIRPFIKTVVESMINVFALKLIHDHKDKGDELLLASATNELIVNPIARRLDFKSAISTKVEFINGKCTGFFLHPLTIGSGKFQAVKSWMEEHKYSNFLGTIFYSDSINDLPLLESVETPKVVNPDIRLEKIA</sequence>
<dbReference type="Pfam" id="PF12710">
    <property type="entry name" value="HAD"/>
    <property type="match status" value="1"/>
</dbReference>